<dbReference type="GO" id="GO:0090694">
    <property type="term" value="C:Scc2-Scc4 cohesin loading complex"/>
    <property type="evidence" value="ECO:0007669"/>
    <property type="project" value="TreeGrafter"/>
</dbReference>
<dbReference type="Pfam" id="PF12830">
    <property type="entry name" value="Nipped-B_C"/>
    <property type="match status" value="1"/>
</dbReference>
<keyword evidence="1" id="KW-0539">Nucleus</keyword>
<keyword evidence="1" id="KW-0677">Repeat</keyword>
<feature type="domain" description="Sister chromatid cohesion C-terminal" evidence="3">
    <location>
        <begin position="1354"/>
        <end position="1531"/>
    </location>
</feature>
<feature type="region of interest" description="Disordered" evidence="2">
    <location>
        <begin position="1692"/>
        <end position="1750"/>
    </location>
</feature>
<dbReference type="InterPro" id="IPR016024">
    <property type="entry name" value="ARM-type_fold"/>
</dbReference>
<dbReference type="STRING" id="1016849.A0A0D1WEZ5"/>
<dbReference type="GO" id="GO:0061775">
    <property type="term" value="F:cohesin loader activity"/>
    <property type="evidence" value="ECO:0007669"/>
    <property type="project" value="InterPro"/>
</dbReference>
<dbReference type="Proteomes" id="UP000053599">
    <property type="component" value="Unassembled WGS sequence"/>
</dbReference>
<name>A0A0D1WEZ5_9EURO</name>
<dbReference type="InterPro" id="IPR033031">
    <property type="entry name" value="Scc2/Nipped-B"/>
</dbReference>
<dbReference type="Gene3D" id="1.25.10.10">
    <property type="entry name" value="Leucine-rich Repeat Variant"/>
    <property type="match status" value="1"/>
</dbReference>
<keyword evidence="1" id="KW-0131">Cell cycle</keyword>
<dbReference type="GO" id="GO:0034087">
    <property type="term" value="P:establishment of mitotic sister chromatid cohesion"/>
    <property type="evidence" value="ECO:0007669"/>
    <property type="project" value="TreeGrafter"/>
</dbReference>
<dbReference type="SUPFAM" id="SSF48371">
    <property type="entry name" value="ARM repeat"/>
    <property type="match status" value="1"/>
</dbReference>
<evidence type="ECO:0000259" key="3">
    <source>
        <dbReference type="Pfam" id="PF12830"/>
    </source>
</evidence>
<dbReference type="GO" id="GO:0003682">
    <property type="term" value="F:chromatin binding"/>
    <property type="evidence" value="ECO:0007669"/>
    <property type="project" value="TreeGrafter"/>
</dbReference>
<feature type="compositionally biased region" description="Low complexity" evidence="2">
    <location>
        <begin position="129"/>
        <end position="140"/>
    </location>
</feature>
<dbReference type="EMBL" id="KN846951">
    <property type="protein sequence ID" value="KIV87375.1"/>
    <property type="molecule type" value="Genomic_DNA"/>
</dbReference>
<proteinExistence type="inferred from homology"/>
<dbReference type="CDD" id="cd23958">
    <property type="entry name" value="SCC2"/>
    <property type="match status" value="1"/>
</dbReference>
<dbReference type="InterPro" id="IPR024986">
    <property type="entry name" value="Nipped-B_C"/>
</dbReference>
<feature type="compositionally biased region" description="Basic residues" evidence="2">
    <location>
        <begin position="1719"/>
        <end position="1731"/>
    </location>
</feature>
<sequence length="1750" mass="193242">MAMNDTIEVLVPRRPQYQSSPRQLTVDEAIQYTPMTTSVLPAHDRIPIPQLRRAHDARLTTSAERQSAYRSELYTSRTKERLAVLLDPSRLSEIKFKRPPVQTQVPSGTDLNPIQKMVLNLTKIDYTYPSTKSAHPPTKKTTPKEKSPKPATHGISVEIPRPLQSSRRDEYAAMPESPKRRKLSPSKVDGKIAVVVSSKKDKDNLLLSNFEGFLSEVFEAQDRLAPDTSASSAARSAMFDSPDKDEDSEPRLTIAVHEKLQTNLNQLVSSARLADAPLEYLQRLQRICEPAVEAAQTVNLRLSPDPSDDDVATWLSKLHKAENGGMSSCTLIYTVLGAPQSQDVVNPEVLQWLPNVLVNIFENCLIPVVEARPDGQDSKLFETAAANSEALKRLLDVGRKLLELVARVCVQVKGASAIVNSTEFLASKLLFVQNAYNDKASAIGSQPYERLRKQAMAVLAKLYAAFPEERGAILDEVLTSLDKLPSNSRSARQYKLGNGKNIQLVSALFMLLVQTPAVQSGKDQGGRSRRVRRDLSRNPESSEEEDSADDMEVDSDAVPDRNDQDSLSNLTRKADSLFADAFRSAQQIVGWMVDKASKVTKTGDSPYRNILDLFVEDLTIVLPSTDWPASELLLTVLAMRMVSLAKNDKAASIKNMALESLGVMGSAISVTRASARNLMTSIVRDGDPGASLGQDLADLVRDPAHFMIRDDDLISADGPFSIVCSYLDSQKGRDLRTRSAKAYFLVQYATFLSRTLRGPQAAEIDAALETELADLISGLLRQLSEPEENHEFVGDHHEATHQEAQLAYLLSILNMRFCRQFGSIAKTLASSLSSDQAQVRSRSLKSVVTILETDSSLLDWDPTIADDVFKCASDDSSLVRDSALALIAKFIMPRPALEEKAFKRLLKCAMDANVGVQKRAMGHLKDVYARESRKGMKVTIAIEFLRRTADQEATVAELAKKTLAEIWIAPNLVLMSGANESAHAEVAIEEFTAHIVACISSDTEAMAPLLRSFLSWRLKDSKDLAQVQGLYARIVKKLLDTANGSEAGPPDLTTLVAFAEARPQTVVPGDLTSLKSYLKDLSKSDNILKFKSVVAIFRNVLPNLSSTQAPLLQEVQLDLMKASKSLARRQELEEVMSCLRSIDGVLHNTGRIVAFTVSIMQNVLNPKISQPLKEKLTKENKFGEIEARVNKVREQSLRLAGTVAKHINLENYRKTFQADFPTFKSTSVAGFIADSIVPYTLRNIAVEVRLKALESLGLICQAWPGQFNKKHIRETFFQVLDGSSFSSLNENDILKMQVMVLGTFEELYARRASEREGTAKGENSAEVQALKNIGGDSKTREDDSAIAIITNPLVDHLLRIAMSETGEKALLAAQTLASIDHQGMTHPKQSTAAFVALETSMDVRVLNVARVAHEHLHQQHESVCEREYIHAVFEAFRYQNEVFKDPRGGVSPGFKAKLAPAFTIISSSGSKYVKKFLSSLISKLNTDYSKLTLDEQEIPEHLAFVWFVTQNLGFFEYKKMEELLHTVLQLELAFGKNGGETAQAIETHLQQYLVDQPNGVQTNENGTDDMIHVEQTESKPSVDPVILKRLATAACAITLISEARNYLKRLYGISRDVKMAMLQNKQTKESTKEPVKVHGISGDRFWTSSNSVLESLSSPEAMIRRCKDFVTLVAVDDEVKIAEEEGEMFSANVAPDAPMSAPRGRKRKSITGSIGGTPKKPRGRPPKHAGARRSSSISSLEDDPEGDFAG</sequence>
<feature type="region of interest" description="Disordered" evidence="2">
    <location>
        <begin position="128"/>
        <end position="188"/>
    </location>
</feature>
<dbReference type="OrthoDB" id="418242at2759"/>
<dbReference type="GO" id="GO:1990414">
    <property type="term" value="P:replication-born double-strand break repair via sister chromatid exchange"/>
    <property type="evidence" value="ECO:0007669"/>
    <property type="project" value="TreeGrafter"/>
</dbReference>
<evidence type="ECO:0000256" key="2">
    <source>
        <dbReference type="SAM" id="MobiDB-lite"/>
    </source>
</evidence>
<feature type="compositionally biased region" description="Acidic residues" evidence="2">
    <location>
        <begin position="1740"/>
        <end position="1750"/>
    </location>
</feature>
<dbReference type="InterPro" id="IPR011989">
    <property type="entry name" value="ARM-like"/>
</dbReference>
<evidence type="ECO:0000313" key="5">
    <source>
        <dbReference type="Proteomes" id="UP000053599"/>
    </source>
</evidence>
<organism evidence="4 5">
    <name type="scientific">Exophiala sideris</name>
    <dbReference type="NCBI Taxonomy" id="1016849"/>
    <lineage>
        <taxon>Eukaryota</taxon>
        <taxon>Fungi</taxon>
        <taxon>Dikarya</taxon>
        <taxon>Ascomycota</taxon>
        <taxon>Pezizomycotina</taxon>
        <taxon>Eurotiomycetes</taxon>
        <taxon>Chaetothyriomycetidae</taxon>
        <taxon>Chaetothyriales</taxon>
        <taxon>Herpotrichiellaceae</taxon>
        <taxon>Exophiala</taxon>
    </lineage>
</organism>
<protein>
    <recommendedName>
        <fullName evidence="1">Sister chromatid cohesion protein</fullName>
    </recommendedName>
</protein>
<feature type="compositionally biased region" description="Acidic residues" evidence="2">
    <location>
        <begin position="541"/>
        <end position="557"/>
    </location>
</feature>
<reference evidence="4 5" key="1">
    <citation type="submission" date="2015-01" db="EMBL/GenBank/DDBJ databases">
        <title>The Genome Sequence of Exophiala sideris CBS121828.</title>
        <authorList>
            <consortium name="The Broad Institute Genomics Platform"/>
            <person name="Cuomo C."/>
            <person name="de Hoog S."/>
            <person name="Gorbushina A."/>
            <person name="Stielow B."/>
            <person name="Teixiera M."/>
            <person name="Abouelleil A."/>
            <person name="Chapman S.B."/>
            <person name="Priest M."/>
            <person name="Young S.K."/>
            <person name="Wortman J."/>
            <person name="Nusbaum C."/>
            <person name="Birren B."/>
        </authorList>
    </citation>
    <scope>NUCLEOTIDE SEQUENCE [LARGE SCALE GENOMIC DNA]</scope>
    <source>
        <strain evidence="4 5">CBS 121828</strain>
    </source>
</reference>
<dbReference type="PANTHER" id="PTHR21704:SF18">
    <property type="entry name" value="NIPPED-B-LIKE PROTEIN"/>
    <property type="match status" value="1"/>
</dbReference>
<comment type="subcellular location">
    <subcellularLocation>
        <location evidence="1">Nucleus</location>
    </subcellularLocation>
</comment>
<gene>
    <name evidence="4" type="ORF">PV11_02926</name>
</gene>
<evidence type="ECO:0000313" key="4">
    <source>
        <dbReference type="EMBL" id="KIV87375.1"/>
    </source>
</evidence>
<feature type="region of interest" description="Disordered" evidence="2">
    <location>
        <begin position="519"/>
        <end position="567"/>
    </location>
</feature>
<accession>A0A0D1WEZ5</accession>
<dbReference type="PANTHER" id="PTHR21704">
    <property type="entry name" value="NIPPED-B-LIKE PROTEIN DELANGIN SCC2-RELATED"/>
    <property type="match status" value="1"/>
</dbReference>
<evidence type="ECO:0000256" key="1">
    <source>
        <dbReference type="RuleBase" id="RU364107"/>
    </source>
</evidence>
<dbReference type="GO" id="GO:0071169">
    <property type="term" value="P:establishment of protein localization to chromatin"/>
    <property type="evidence" value="ECO:0007669"/>
    <property type="project" value="TreeGrafter"/>
</dbReference>
<dbReference type="GO" id="GO:0140588">
    <property type="term" value="P:chromatin looping"/>
    <property type="evidence" value="ECO:0007669"/>
    <property type="project" value="InterPro"/>
</dbReference>
<comment type="similarity">
    <text evidence="1">Belongs to the SCC2/Nipped-B family.</text>
</comment>
<feature type="region of interest" description="Disordered" evidence="2">
    <location>
        <begin position="226"/>
        <end position="249"/>
    </location>
</feature>
<dbReference type="GO" id="GO:0010468">
    <property type="term" value="P:regulation of gene expression"/>
    <property type="evidence" value="ECO:0007669"/>
    <property type="project" value="InterPro"/>
</dbReference>